<dbReference type="InterPro" id="IPR001646">
    <property type="entry name" value="5peptide_repeat"/>
</dbReference>
<dbReference type="InterPro" id="IPR013099">
    <property type="entry name" value="K_chnl_dom"/>
</dbReference>
<keyword evidence="1" id="KW-0472">Membrane</keyword>
<keyword evidence="4" id="KW-1185">Reference proteome</keyword>
<feature type="transmembrane region" description="Helical" evidence="1">
    <location>
        <begin position="264"/>
        <end position="286"/>
    </location>
</feature>
<dbReference type="Gene3D" id="2.160.20.80">
    <property type="entry name" value="E3 ubiquitin-protein ligase SopA"/>
    <property type="match status" value="1"/>
</dbReference>
<evidence type="ECO:0000313" key="4">
    <source>
        <dbReference type="Proteomes" id="UP001652504"/>
    </source>
</evidence>
<dbReference type="Pfam" id="PF00805">
    <property type="entry name" value="Pentapeptide"/>
    <property type="match status" value="1"/>
</dbReference>
<comment type="caution">
    <text evidence="3">The sequence shown here is derived from an EMBL/GenBank/DDBJ whole genome shotgun (WGS) entry which is preliminary data.</text>
</comment>
<feature type="transmembrane region" description="Helical" evidence="1">
    <location>
        <begin position="298"/>
        <end position="319"/>
    </location>
</feature>
<dbReference type="Gene3D" id="1.10.287.70">
    <property type="match status" value="1"/>
</dbReference>
<proteinExistence type="predicted"/>
<evidence type="ECO:0000256" key="1">
    <source>
        <dbReference type="SAM" id="Phobius"/>
    </source>
</evidence>
<gene>
    <name evidence="3" type="ORF">OE749_11345</name>
</gene>
<evidence type="ECO:0000313" key="3">
    <source>
        <dbReference type="EMBL" id="MCV2885287.1"/>
    </source>
</evidence>
<feature type="domain" description="Potassium channel" evidence="2">
    <location>
        <begin position="234"/>
        <end position="323"/>
    </location>
</feature>
<feature type="transmembrane region" description="Helical" evidence="1">
    <location>
        <begin position="230"/>
        <end position="252"/>
    </location>
</feature>
<dbReference type="Pfam" id="PF07885">
    <property type="entry name" value="Ion_trans_2"/>
    <property type="match status" value="1"/>
</dbReference>
<accession>A0ABT3A9M3</accession>
<keyword evidence="1" id="KW-1133">Transmembrane helix</keyword>
<dbReference type="SUPFAM" id="SSF141571">
    <property type="entry name" value="Pentapeptide repeat-like"/>
    <property type="match status" value="1"/>
</dbReference>
<dbReference type="EMBL" id="JAOWKX010000005">
    <property type="protein sequence ID" value="MCV2885287.1"/>
    <property type="molecule type" value="Genomic_DNA"/>
</dbReference>
<dbReference type="RefSeq" id="WP_263712570.1">
    <property type="nucleotide sequence ID" value="NZ_JAOWKX010000005.1"/>
</dbReference>
<name>A0ABT3A9M3_9ALTE</name>
<keyword evidence="1" id="KW-0812">Transmembrane</keyword>
<evidence type="ECO:0000259" key="2">
    <source>
        <dbReference type="Pfam" id="PF07885"/>
    </source>
</evidence>
<dbReference type="SUPFAM" id="SSF81324">
    <property type="entry name" value="Voltage-gated potassium channels"/>
    <property type="match status" value="1"/>
</dbReference>
<reference evidence="3 4" key="1">
    <citation type="submission" date="2022-10" db="EMBL/GenBank/DDBJ databases">
        <title>Aestuariibacter sp. AA17 isolated from Montipora capitata coral fragment.</title>
        <authorList>
            <person name="Emsley S.A."/>
            <person name="Pfannmuller K.M."/>
            <person name="Loughran R.M."/>
            <person name="Shlafstein M."/>
            <person name="Papke E."/>
            <person name="Saw J.H."/>
            <person name="Ushijima B."/>
            <person name="Videau P."/>
        </authorList>
    </citation>
    <scope>NUCLEOTIDE SEQUENCE [LARGE SCALE GENOMIC DNA]</scope>
    <source>
        <strain evidence="3 4">AA17</strain>
    </source>
</reference>
<dbReference type="Proteomes" id="UP001652504">
    <property type="component" value="Unassembled WGS sequence"/>
</dbReference>
<sequence>MSKQCRFVSLKNTQCPLEDLGNGYCFWHDPHVDKSNMDLSKKLESHIKNGGYSIGLQLKKANLEGIDLVNTGEKQGFDLSESDLYRAKLRGAHLFNVTLSNGSLMKADLREANLHCAHLNYTNLLGTRWQDARLDNLEVGDELIQESLGRQYRKQGRVTEAMDQFEQSEEVYRQLKRCAEDQGLFVLAGQYGYRERIAHRRQLKRWTAKWLFSHAIDTLCGYGEKPENTILFSVFLIFSCAIGYFFLGVNYYEKLIKFNVDASLTDNLTTFFLSLYYSVVTFTTLGYGDITPVGLTRFIAVTEAFLGSFTIALFVVVFVKRMSR</sequence>
<organism evidence="3 4">
    <name type="scientific">Fluctibacter corallii</name>
    <dbReference type="NCBI Taxonomy" id="2984329"/>
    <lineage>
        <taxon>Bacteria</taxon>
        <taxon>Pseudomonadati</taxon>
        <taxon>Pseudomonadota</taxon>
        <taxon>Gammaproteobacteria</taxon>
        <taxon>Alteromonadales</taxon>
        <taxon>Alteromonadaceae</taxon>
        <taxon>Fluctibacter</taxon>
    </lineage>
</organism>
<protein>
    <submittedName>
        <fullName evidence="3">Ion channel</fullName>
    </submittedName>
</protein>